<dbReference type="AlphaFoldDB" id="A0AAJ0B3P8"/>
<name>A0AAJ0B3P8_9PEZI</name>
<gene>
    <name evidence="4" type="ORF">QBC47DRAFT_84522</name>
</gene>
<dbReference type="Proteomes" id="UP001239445">
    <property type="component" value="Unassembled WGS sequence"/>
</dbReference>
<feature type="domain" description="Nephrocystin 3-like N-terminal" evidence="3">
    <location>
        <begin position="275"/>
        <end position="449"/>
    </location>
</feature>
<comment type="caution">
    <text evidence="4">The sequence shown here is derived from an EMBL/GenBank/DDBJ whole genome shotgun (WGS) entry which is preliminary data.</text>
</comment>
<evidence type="ECO:0000256" key="2">
    <source>
        <dbReference type="SAM" id="MobiDB-lite"/>
    </source>
</evidence>
<keyword evidence="1" id="KW-0677">Repeat</keyword>
<dbReference type="InterPro" id="IPR027417">
    <property type="entry name" value="P-loop_NTPase"/>
</dbReference>
<evidence type="ECO:0000313" key="4">
    <source>
        <dbReference type="EMBL" id="KAK1751119.1"/>
    </source>
</evidence>
<dbReference type="Pfam" id="PF24883">
    <property type="entry name" value="NPHP3_N"/>
    <property type="match status" value="1"/>
</dbReference>
<dbReference type="EMBL" id="MU839843">
    <property type="protein sequence ID" value="KAK1751119.1"/>
    <property type="molecule type" value="Genomic_DNA"/>
</dbReference>
<feature type="region of interest" description="Disordered" evidence="2">
    <location>
        <begin position="459"/>
        <end position="487"/>
    </location>
</feature>
<keyword evidence="5" id="KW-1185">Reference proteome</keyword>
<dbReference type="PANTHER" id="PTHR10039">
    <property type="entry name" value="AMELOGENIN"/>
    <property type="match status" value="1"/>
</dbReference>
<evidence type="ECO:0000256" key="1">
    <source>
        <dbReference type="ARBA" id="ARBA00022737"/>
    </source>
</evidence>
<sequence>MDELKERPRESRLVEVGKDSKNRTFNLVIVGEHTTPSRESGEGDDASVWSTDWVSKPVADARVLEFRVGLSDLTLGPKSELRSRIFNTASELLRELQEKRTTSDDKRPIAFLCRGIGGLIVKKSLSLASRNPQYFDIAFRTMKLVLTHQHPVVLDNAQPRQPDQCCAPALPIDATPDLKAQAAAIDAGFQQCSCRNTVLQITDPREQDAPGGQAEDADPSDTTYDYQELLYTEAPFVPDDDELQVLRILYAHSTVHYASREKRLRNELALSPIQHSFIKWLDEPAPESATFYLSGPPGSGKTSHFNLFLQEIYRRNGNTTAVTEYNPPIILSFSHDDALDDHRVGSLGQMLVATLFQIVAQRPRFIDRISGFYFSDEELAMHPKVPNIAETEFVSMLQAVTGEPFPDELILTVDGHDECDSRLAVLRTFIETLIQCIKRSHVRLRILLTGTDPTPRISIGIPDTTAFPSSEDAIPLTPETGNGNASVSLESTSYKAADPAEERETTAGTPMIKQNGIVNTSTDVPFAKDEGRVAFLQAAADELGASRPGFRLFIKQIKAHIQQQNLSFLETRIVMHGLRHDHSRSLPKRMRDLHIPDKNKRGAAAWLYGDIWDELQSGQNKWISGGYQRLAFGG</sequence>
<dbReference type="SUPFAM" id="SSF52540">
    <property type="entry name" value="P-loop containing nucleoside triphosphate hydrolases"/>
    <property type="match status" value="1"/>
</dbReference>
<reference evidence="4" key="1">
    <citation type="submission" date="2023-06" db="EMBL/GenBank/DDBJ databases">
        <title>Genome-scale phylogeny and comparative genomics of the fungal order Sordariales.</title>
        <authorList>
            <consortium name="Lawrence Berkeley National Laboratory"/>
            <person name="Hensen N."/>
            <person name="Bonometti L."/>
            <person name="Westerberg I."/>
            <person name="Brannstrom I.O."/>
            <person name="Guillou S."/>
            <person name="Cros-Aarteil S."/>
            <person name="Calhoun S."/>
            <person name="Haridas S."/>
            <person name="Kuo A."/>
            <person name="Mondo S."/>
            <person name="Pangilinan J."/>
            <person name="Riley R."/>
            <person name="Labutti K."/>
            <person name="Andreopoulos B."/>
            <person name="Lipzen A."/>
            <person name="Chen C."/>
            <person name="Yanf M."/>
            <person name="Daum C."/>
            <person name="Ng V."/>
            <person name="Clum A."/>
            <person name="Steindorff A."/>
            <person name="Ohm R."/>
            <person name="Martin F."/>
            <person name="Silar P."/>
            <person name="Natvig D."/>
            <person name="Lalanne C."/>
            <person name="Gautier V."/>
            <person name="Ament-Velasquez S.L."/>
            <person name="Kruys A."/>
            <person name="Hutchinson M.I."/>
            <person name="Powell A.J."/>
            <person name="Barry K."/>
            <person name="Miller A.N."/>
            <person name="Grigoriev I.V."/>
            <person name="Debuchy R."/>
            <person name="Gladieux P."/>
            <person name="Thoren M.H."/>
            <person name="Johannesson H."/>
        </authorList>
    </citation>
    <scope>NUCLEOTIDE SEQUENCE</scope>
    <source>
        <strain evidence="4">PSN4</strain>
    </source>
</reference>
<organism evidence="4 5">
    <name type="scientific">Echria macrotheca</name>
    <dbReference type="NCBI Taxonomy" id="438768"/>
    <lineage>
        <taxon>Eukaryota</taxon>
        <taxon>Fungi</taxon>
        <taxon>Dikarya</taxon>
        <taxon>Ascomycota</taxon>
        <taxon>Pezizomycotina</taxon>
        <taxon>Sordariomycetes</taxon>
        <taxon>Sordariomycetidae</taxon>
        <taxon>Sordariales</taxon>
        <taxon>Schizotheciaceae</taxon>
        <taxon>Echria</taxon>
    </lineage>
</organism>
<evidence type="ECO:0000259" key="3">
    <source>
        <dbReference type="Pfam" id="PF24883"/>
    </source>
</evidence>
<proteinExistence type="predicted"/>
<protein>
    <recommendedName>
        <fullName evidence="3">Nephrocystin 3-like N-terminal domain-containing protein</fullName>
    </recommendedName>
</protein>
<accession>A0AAJ0B3P8</accession>
<dbReference type="InterPro" id="IPR056884">
    <property type="entry name" value="NPHP3-like_N"/>
</dbReference>
<dbReference type="PANTHER" id="PTHR10039:SF17">
    <property type="entry name" value="FUNGAL STAND N-TERMINAL GOODBYE DOMAIN-CONTAINING PROTEIN-RELATED"/>
    <property type="match status" value="1"/>
</dbReference>
<evidence type="ECO:0000313" key="5">
    <source>
        <dbReference type="Proteomes" id="UP001239445"/>
    </source>
</evidence>